<dbReference type="EMBL" id="CP000471">
    <property type="protein sequence ID" value="ABK43926.1"/>
    <property type="molecule type" value="Genomic_DNA"/>
</dbReference>
<dbReference type="GO" id="GO:0006508">
    <property type="term" value="P:proteolysis"/>
    <property type="evidence" value="ECO:0007669"/>
    <property type="project" value="UniProtKB-KW"/>
</dbReference>
<reference evidence="18" key="1">
    <citation type="journal article" date="2009" name="Appl. Environ. Microbiol.">
        <title>Complete genome sequence of the chemolithoautotrophic marine magnetotactic coccus strain MC-1.</title>
        <authorList>
            <person name="Schubbe S."/>
            <person name="Williams T.J."/>
            <person name="Xie G."/>
            <person name="Kiss H.E."/>
            <person name="Brettin T.S."/>
            <person name="Martinez D."/>
            <person name="Ross C.A."/>
            <person name="Schuler D."/>
            <person name="Cox B.L."/>
            <person name="Nealson K.H."/>
            <person name="Bazylinski D.A."/>
        </authorList>
    </citation>
    <scope>NUCLEOTIDE SEQUENCE [LARGE SCALE GENOMIC DNA]</scope>
    <source>
        <strain evidence="18">ATCC BAA-1437 / JCM 17883 / MC-1</strain>
    </source>
</reference>
<dbReference type="KEGG" id="mgm:Mmc1_1415"/>
<proteinExistence type="predicted"/>
<keyword evidence="10" id="KW-0573">Peptidoglycan synthesis</keyword>
<keyword evidence="11 14" id="KW-1133">Transmembrane helix</keyword>
<dbReference type="Gene3D" id="3.40.710.10">
    <property type="entry name" value="DD-peptidase/beta-lactamase superfamily"/>
    <property type="match status" value="1"/>
</dbReference>
<dbReference type="AlphaFoldDB" id="A0L7I3"/>
<evidence type="ECO:0000259" key="15">
    <source>
        <dbReference type="Pfam" id="PF00905"/>
    </source>
</evidence>
<dbReference type="InterPro" id="IPR012338">
    <property type="entry name" value="Beta-lactam/transpept-like"/>
</dbReference>
<evidence type="ECO:0000256" key="2">
    <source>
        <dbReference type="ARBA" id="ARBA00004236"/>
    </source>
</evidence>
<dbReference type="SUPFAM" id="SSF56519">
    <property type="entry name" value="Penicillin binding protein dimerisation domain"/>
    <property type="match status" value="1"/>
</dbReference>
<organism evidence="17 18">
    <name type="scientific">Magnetococcus marinus (strain ATCC BAA-1437 / JCM 17883 / MC-1)</name>
    <dbReference type="NCBI Taxonomy" id="156889"/>
    <lineage>
        <taxon>Bacteria</taxon>
        <taxon>Pseudomonadati</taxon>
        <taxon>Pseudomonadota</taxon>
        <taxon>Magnetococcia</taxon>
        <taxon>Magnetococcales</taxon>
        <taxon>Magnetococcaceae</taxon>
        <taxon>Magnetococcus</taxon>
    </lineage>
</organism>
<evidence type="ECO:0000256" key="1">
    <source>
        <dbReference type="ARBA" id="ARBA00004167"/>
    </source>
</evidence>
<dbReference type="Gene3D" id="3.90.1310.10">
    <property type="entry name" value="Penicillin-binding protein 2a (Domain 2)"/>
    <property type="match status" value="1"/>
</dbReference>
<gene>
    <name evidence="17" type="ordered locus">Mmc1_1415</name>
</gene>
<evidence type="ECO:0000313" key="18">
    <source>
        <dbReference type="Proteomes" id="UP000002586"/>
    </source>
</evidence>
<evidence type="ECO:0000256" key="5">
    <source>
        <dbReference type="ARBA" id="ARBA00022645"/>
    </source>
</evidence>
<dbReference type="GO" id="GO:0016757">
    <property type="term" value="F:glycosyltransferase activity"/>
    <property type="evidence" value="ECO:0007669"/>
    <property type="project" value="UniProtKB-KW"/>
</dbReference>
<sequence length="609" mass="67607">MLEDEYERFRFDARKRVLLLGGLQGGLMLLLAGRLFQLQVLKGGDYKDLAEDNRISWNPIPAPRGRILDRFGQVLVDNVPDYRLLIVPERAGPIMPLVARLRKLVDLNEKQIKGLLKQIKSQRAFLPVQVRDNLSWEEVSRLEGRQHAFPGMMIQAQSRRNYPHGASAAHLLGYLGEVTPRDRERFRRVAFRSGDLVGKSGMERALEKKLRGSEGIAEIEVNAVGRQVRQLRASQPKSGEDLVLTIDLALQQDAEKALGDRAGGVVVLDPRSGEVLAMVSSPAYDPNHFIQGFSSEAWGQLINDPQRPLANKVLQGQYPPGSTFKMVVALAALDSGVLEATQKLHCAGYWEYKGHRFNCWHRGGHGRVDLNQAMAQSCDVYFYRIAEKVGIDRIHDMAARLGFGQPCGIELAGELRGVNPSRQWKRQRFRKSWFPGETLITAIGQGYLTATPLQLANMTAALANGGTLYQPSLVRPRGGYEPRVLNHARLDPEHLQLVRAAMEQVYYGYLGTARNAQPVTVKAAGKTGTSQVIAHKVDTVGGKPIPSQNERHQDHALFVCYAPAVDPELAIATVVEHGGHGGSAAAPVGQRIMDAYFTRRQQRCERRPV</sequence>
<dbReference type="PANTHER" id="PTHR30627:SF2">
    <property type="entry name" value="PEPTIDOGLYCAN D,D-TRANSPEPTIDASE MRDA"/>
    <property type="match status" value="1"/>
</dbReference>
<dbReference type="GO" id="GO:0009252">
    <property type="term" value="P:peptidoglycan biosynthetic process"/>
    <property type="evidence" value="ECO:0007669"/>
    <property type="project" value="UniProtKB-KW"/>
</dbReference>
<dbReference type="InterPro" id="IPR005311">
    <property type="entry name" value="PBP_dimer"/>
</dbReference>
<evidence type="ECO:0000256" key="12">
    <source>
        <dbReference type="ARBA" id="ARBA00023136"/>
    </source>
</evidence>
<dbReference type="Gene3D" id="3.30.1390.30">
    <property type="entry name" value="Penicillin-binding protein 2a, domain 3"/>
    <property type="match status" value="1"/>
</dbReference>
<keyword evidence="17" id="KW-0808">Transferase</keyword>
<evidence type="ECO:0000256" key="7">
    <source>
        <dbReference type="ARBA" id="ARBA00022692"/>
    </source>
</evidence>
<keyword evidence="6" id="KW-0645">Protease</keyword>
<dbReference type="OrthoDB" id="9766847at2"/>
<evidence type="ECO:0000256" key="13">
    <source>
        <dbReference type="ARBA" id="ARBA00023316"/>
    </source>
</evidence>
<dbReference type="GO" id="GO:0005886">
    <property type="term" value="C:plasma membrane"/>
    <property type="evidence" value="ECO:0007669"/>
    <property type="project" value="UniProtKB-SubCell"/>
</dbReference>
<dbReference type="Proteomes" id="UP000002586">
    <property type="component" value="Chromosome"/>
</dbReference>
<dbReference type="EC" id="2.4.1.129" evidence="17"/>
<keyword evidence="13" id="KW-0961">Cell wall biogenesis/degradation</keyword>
<keyword evidence="3" id="KW-1003">Cell membrane</keyword>
<evidence type="ECO:0000256" key="4">
    <source>
        <dbReference type="ARBA" id="ARBA00022519"/>
    </source>
</evidence>
<keyword evidence="8" id="KW-0378">Hydrolase</keyword>
<name>A0L7I3_MAGMM</name>
<dbReference type="Pfam" id="PF00905">
    <property type="entry name" value="Transpeptidase"/>
    <property type="match status" value="1"/>
</dbReference>
<feature type="domain" description="Penicillin-binding protein transpeptidase" evidence="15">
    <location>
        <begin position="263"/>
        <end position="594"/>
    </location>
</feature>
<accession>A0L7I3</accession>
<comment type="subcellular location">
    <subcellularLocation>
        <location evidence="2">Cell membrane</location>
    </subcellularLocation>
    <subcellularLocation>
        <location evidence="1">Membrane</location>
        <topology evidence="1">Single-pass membrane protein</topology>
    </subcellularLocation>
</comment>
<dbReference type="FunFam" id="3.40.710.10:FF:000024">
    <property type="entry name" value="Penicillin-binding protein 2"/>
    <property type="match status" value="1"/>
</dbReference>
<reference evidence="17 18" key="2">
    <citation type="journal article" date="2012" name="Int. J. Syst. Evol. Microbiol.">
        <title>Magnetococcus marinus gen. nov., sp. nov., a marine, magnetotactic bacterium that represents a novel lineage (Magnetococcaceae fam. nov.; Magnetococcales ord. nov.) at the base of the Alphaproteobacteria.</title>
        <authorList>
            <person name="Bazylinski D.A."/>
            <person name="Williams T.J."/>
            <person name="Lefevre C.T."/>
            <person name="Berg R.J."/>
            <person name="Zhang C.L."/>
            <person name="Bowser S.S."/>
            <person name="Dean A.J."/>
            <person name="Beveridge T.J."/>
        </authorList>
    </citation>
    <scope>NUCLEOTIDE SEQUENCE [LARGE SCALE GENOMIC DNA]</scope>
    <source>
        <strain evidence="18">ATCC BAA-1437 / JCM 17883 / MC-1</strain>
    </source>
</reference>
<keyword evidence="12 14" id="KW-0472">Membrane</keyword>
<keyword evidence="7 14" id="KW-0812">Transmembrane</keyword>
<dbReference type="GO" id="GO:0071972">
    <property type="term" value="F:peptidoglycan L,D-transpeptidase activity"/>
    <property type="evidence" value="ECO:0007669"/>
    <property type="project" value="TreeGrafter"/>
</dbReference>
<evidence type="ECO:0000259" key="16">
    <source>
        <dbReference type="Pfam" id="PF03717"/>
    </source>
</evidence>
<dbReference type="RefSeq" id="WP_011713079.1">
    <property type="nucleotide sequence ID" value="NC_008576.1"/>
</dbReference>
<keyword evidence="5" id="KW-0121">Carboxypeptidase</keyword>
<evidence type="ECO:0000256" key="11">
    <source>
        <dbReference type="ARBA" id="ARBA00022989"/>
    </source>
</evidence>
<dbReference type="eggNOG" id="COG0768">
    <property type="taxonomic scope" value="Bacteria"/>
</dbReference>
<dbReference type="STRING" id="156889.Mmc1_1415"/>
<feature type="transmembrane region" description="Helical" evidence="14">
    <location>
        <begin position="17"/>
        <end position="36"/>
    </location>
</feature>
<dbReference type="InterPro" id="IPR017790">
    <property type="entry name" value="Penicillin-binding_protein_2"/>
</dbReference>
<dbReference type="InterPro" id="IPR050515">
    <property type="entry name" value="Beta-lactam/transpept"/>
</dbReference>
<evidence type="ECO:0000256" key="14">
    <source>
        <dbReference type="SAM" id="Phobius"/>
    </source>
</evidence>
<dbReference type="NCBIfam" id="TIGR03423">
    <property type="entry name" value="pbp2_mrdA"/>
    <property type="match status" value="1"/>
</dbReference>
<protein>
    <submittedName>
        <fullName evidence="17">Peptidoglycan glycosyltransferase</fullName>
        <ecNumber evidence="17">2.4.1.129</ecNumber>
    </submittedName>
</protein>
<dbReference type="Pfam" id="PF03717">
    <property type="entry name" value="PBP_dimer"/>
    <property type="match status" value="1"/>
</dbReference>
<dbReference type="SUPFAM" id="SSF56601">
    <property type="entry name" value="beta-lactamase/transpeptidase-like"/>
    <property type="match status" value="1"/>
</dbReference>
<evidence type="ECO:0000256" key="8">
    <source>
        <dbReference type="ARBA" id="ARBA00022801"/>
    </source>
</evidence>
<dbReference type="HOGENOM" id="CLU_009289_1_2_5"/>
<dbReference type="PANTHER" id="PTHR30627">
    <property type="entry name" value="PEPTIDOGLYCAN D,D-TRANSPEPTIDASE"/>
    <property type="match status" value="1"/>
</dbReference>
<keyword evidence="18" id="KW-1185">Reference proteome</keyword>
<dbReference type="InterPro" id="IPR036138">
    <property type="entry name" value="PBP_dimer_sf"/>
</dbReference>
<keyword evidence="17" id="KW-0328">Glycosyltransferase</keyword>
<evidence type="ECO:0000256" key="3">
    <source>
        <dbReference type="ARBA" id="ARBA00022475"/>
    </source>
</evidence>
<evidence type="ECO:0000256" key="6">
    <source>
        <dbReference type="ARBA" id="ARBA00022670"/>
    </source>
</evidence>
<keyword evidence="9" id="KW-0133">Cell shape</keyword>
<keyword evidence="4" id="KW-0997">Cell inner membrane</keyword>
<dbReference type="GO" id="GO:0009002">
    <property type="term" value="F:serine-type D-Ala-D-Ala carboxypeptidase activity"/>
    <property type="evidence" value="ECO:0007669"/>
    <property type="project" value="InterPro"/>
</dbReference>
<dbReference type="GO" id="GO:0008360">
    <property type="term" value="P:regulation of cell shape"/>
    <property type="evidence" value="ECO:0007669"/>
    <property type="project" value="UniProtKB-KW"/>
</dbReference>
<feature type="domain" description="Penicillin-binding protein dimerisation" evidence="16">
    <location>
        <begin position="59"/>
        <end position="231"/>
    </location>
</feature>
<evidence type="ECO:0000256" key="9">
    <source>
        <dbReference type="ARBA" id="ARBA00022960"/>
    </source>
</evidence>
<dbReference type="GO" id="GO:0008658">
    <property type="term" value="F:penicillin binding"/>
    <property type="evidence" value="ECO:0007669"/>
    <property type="project" value="InterPro"/>
</dbReference>
<evidence type="ECO:0000313" key="17">
    <source>
        <dbReference type="EMBL" id="ABK43926.1"/>
    </source>
</evidence>
<dbReference type="InterPro" id="IPR001460">
    <property type="entry name" value="PCN-bd_Tpept"/>
</dbReference>
<evidence type="ECO:0000256" key="10">
    <source>
        <dbReference type="ARBA" id="ARBA00022984"/>
    </source>
</evidence>
<dbReference type="GO" id="GO:0071555">
    <property type="term" value="P:cell wall organization"/>
    <property type="evidence" value="ECO:0007669"/>
    <property type="project" value="UniProtKB-KW"/>
</dbReference>